<dbReference type="Proteomes" id="UP000465112">
    <property type="component" value="Chromosome 4"/>
</dbReference>
<protein>
    <submittedName>
        <fullName evidence="2">Uncharacterized protein</fullName>
    </submittedName>
</protein>
<evidence type="ECO:0000256" key="1">
    <source>
        <dbReference type="SAM" id="SignalP"/>
    </source>
</evidence>
<accession>A0A6A5FFF2</accession>
<feature type="signal peptide" evidence="1">
    <location>
        <begin position="1"/>
        <end position="18"/>
    </location>
</feature>
<keyword evidence="1" id="KW-0732">Signal</keyword>
<dbReference type="AlphaFoldDB" id="A0A6A5FFF2"/>
<dbReference type="EMBL" id="VHII01000004">
    <property type="protein sequence ID" value="KAF1391448.1"/>
    <property type="molecule type" value="Genomic_DNA"/>
</dbReference>
<reference evidence="2 3" key="1">
    <citation type="submission" date="2019-06" db="EMBL/GenBank/DDBJ databases">
        <title>A chromosome-scale genome assembly of the European perch, Perca fluviatilis.</title>
        <authorList>
            <person name="Roques C."/>
            <person name="Zahm M."/>
            <person name="Cabau C."/>
            <person name="Klopp C."/>
            <person name="Bouchez O."/>
            <person name="Donnadieu C."/>
            <person name="Kuhl H."/>
            <person name="Gislard M."/>
            <person name="Guendouz S."/>
            <person name="Journot L."/>
            <person name="Haffray P."/>
            <person name="Bestin A."/>
            <person name="Morvezen R."/>
            <person name="Feron R."/>
            <person name="Wen M."/>
            <person name="Jouanno E."/>
            <person name="Herpin A."/>
            <person name="Schartl M."/>
            <person name="Postlethwait J."/>
            <person name="Schaerlinger B."/>
            <person name="Chardard D."/>
            <person name="Lecocq T."/>
            <person name="Poncet C."/>
            <person name="Jaffrelo L."/>
            <person name="Lampietro C."/>
            <person name="Guiguen Y."/>
        </authorList>
    </citation>
    <scope>NUCLEOTIDE SEQUENCE [LARGE SCALE GENOMIC DNA]</scope>
    <source>
        <tissue evidence="2">Blood</tissue>
    </source>
</reference>
<feature type="chain" id="PRO_5025615228" evidence="1">
    <location>
        <begin position="19"/>
        <end position="82"/>
    </location>
</feature>
<evidence type="ECO:0000313" key="3">
    <source>
        <dbReference type="Proteomes" id="UP000465112"/>
    </source>
</evidence>
<evidence type="ECO:0000313" key="2">
    <source>
        <dbReference type="EMBL" id="KAF1391448.1"/>
    </source>
</evidence>
<organism evidence="2 3">
    <name type="scientific">Perca fluviatilis</name>
    <name type="common">European perch</name>
    <dbReference type="NCBI Taxonomy" id="8168"/>
    <lineage>
        <taxon>Eukaryota</taxon>
        <taxon>Metazoa</taxon>
        <taxon>Chordata</taxon>
        <taxon>Craniata</taxon>
        <taxon>Vertebrata</taxon>
        <taxon>Euteleostomi</taxon>
        <taxon>Actinopterygii</taxon>
        <taxon>Neopterygii</taxon>
        <taxon>Teleostei</taxon>
        <taxon>Neoteleostei</taxon>
        <taxon>Acanthomorphata</taxon>
        <taxon>Eupercaria</taxon>
        <taxon>Perciformes</taxon>
        <taxon>Percoidei</taxon>
        <taxon>Percidae</taxon>
        <taxon>Percinae</taxon>
        <taxon>Perca</taxon>
    </lineage>
</organism>
<comment type="caution">
    <text evidence="2">The sequence shown here is derived from an EMBL/GenBank/DDBJ whole genome shotgun (WGS) entry which is preliminary data.</text>
</comment>
<name>A0A6A5FFF2_PERFL</name>
<sequence length="82" mass="8933">MISVSCILALGLFSSAVGTDFYEGEDFSDVKRLQREFGSYEERHSLVKSELSKRSAGLNEQTCTALPGVESTLQNNTHSAGM</sequence>
<proteinExistence type="predicted"/>
<gene>
    <name evidence="2" type="ORF">PFLUV_G00042250</name>
</gene>
<keyword evidence="3" id="KW-1185">Reference proteome</keyword>